<dbReference type="EMBL" id="CP136522">
    <property type="protein sequence ID" value="WOT03989.1"/>
    <property type="molecule type" value="Genomic_DNA"/>
</dbReference>
<reference evidence="1 2" key="1">
    <citation type="submission" date="2023-10" db="EMBL/GenBank/DDBJ databases">
        <title>Complete genome sequence of Shewanella sp. DAU334.</title>
        <authorList>
            <person name="Lee Y.-S."/>
            <person name="Jeong H.-R."/>
            <person name="Hwang E.-J."/>
            <person name="Choi Y.-L."/>
            <person name="Kim G.-D."/>
        </authorList>
    </citation>
    <scope>NUCLEOTIDE SEQUENCE [LARGE SCALE GENOMIC DNA]</scope>
    <source>
        <strain evidence="1 2">DAU334</strain>
    </source>
</reference>
<evidence type="ECO:0008006" key="3">
    <source>
        <dbReference type="Google" id="ProtNLM"/>
    </source>
</evidence>
<dbReference type="RefSeq" id="WP_310471619.1">
    <property type="nucleotide sequence ID" value="NZ_CP136522.1"/>
</dbReference>
<proteinExistence type="predicted"/>
<keyword evidence="2" id="KW-1185">Reference proteome</keyword>
<protein>
    <recommendedName>
        <fullName evidence="3">HEAT repeat domain-containing protein</fullName>
    </recommendedName>
</protein>
<dbReference type="Proteomes" id="UP001529491">
    <property type="component" value="Chromosome"/>
</dbReference>
<sequence>MEDKVISAVREFAHSIKSGGKVVADMSALIDATSQLSLSNFDYWERLIRTEFSLVMREDAPSKWKLWSKPTEILTWLDLTSWDGYKREKTLRTISGAAPNTFFLSLAIRRLNDWVPQVREAARDKLLYLAKATNPEYVVEALCIVLSNWNSWGRIEVADKEVLLQIISEDKIADALGNKIISSTSGPMTSLFSQLGRTSILDDKVEKIAKCAMQPSLRAKAYRSLFDRKITWIEGRKWVWTDIRYCEGRLRPVVSEREITVKATLLDLVKISAEDRSSVVRRVSAEILIREIESLGGIARNLAEQFSADKSEAVAERGRFAIKKLEESERASASLQAQSVGTPFRSFVTTRRPQLRALYVSQG</sequence>
<organism evidence="1 2">
    <name type="scientific">Shewanella youngdeokensis</name>
    <dbReference type="NCBI Taxonomy" id="2999068"/>
    <lineage>
        <taxon>Bacteria</taxon>
        <taxon>Pseudomonadati</taxon>
        <taxon>Pseudomonadota</taxon>
        <taxon>Gammaproteobacteria</taxon>
        <taxon>Alteromonadales</taxon>
        <taxon>Shewanellaceae</taxon>
        <taxon>Shewanella</taxon>
    </lineage>
</organism>
<evidence type="ECO:0000313" key="1">
    <source>
        <dbReference type="EMBL" id="WOT03989.1"/>
    </source>
</evidence>
<name>A0ABZ0JWX4_9GAMM</name>
<gene>
    <name evidence="1" type="ORF">RGE70_11650</name>
</gene>
<evidence type="ECO:0000313" key="2">
    <source>
        <dbReference type="Proteomes" id="UP001529491"/>
    </source>
</evidence>
<accession>A0ABZ0JWX4</accession>